<keyword evidence="2" id="KW-1185">Reference proteome</keyword>
<reference evidence="1 2" key="1">
    <citation type="journal article" date="2021" name="Hortic Res">
        <title>High-quality reference genome and annotation aids understanding of berry development for evergreen blueberry (Vaccinium darrowii).</title>
        <authorList>
            <person name="Yu J."/>
            <person name="Hulse-Kemp A.M."/>
            <person name="Babiker E."/>
            <person name="Staton M."/>
        </authorList>
    </citation>
    <scope>NUCLEOTIDE SEQUENCE [LARGE SCALE GENOMIC DNA]</scope>
    <source>
        <strain evidence="2">cv. NJ 8807/NJ 8810</strain>
        <tissue evidence="1">Young leaf</tissue>
    </source>
</reference>
<protein>
    <submittedName>
        <fullName evidence="1">Uncharacterized protein</fullName>
    </submittedName>
</protein>
<proteinExistence type="predicted"/>
<gene>
    <name evidence="1" type="ORF">Vadar_034005</name>
</gene>
<comment type="caution">
    <text evidence="1">The sequence shown here is derived from an EMBL/GenBank/DDBJ whole genome shotgun (WGS) entry which is preliminary data.</text>
</comment>
<dbReference type="EMBL" id="CM037157">
    <property type="protein sequence ID" value="KAH7850503.1"/>
    <property type="molecule type" value="Genomic_DNA"/>
</dbReference>
<organism evidence="1 2">
    <name type="scientific">Vaccinium darrowii</name>
    <dbReference type="NCBI Taxonomy" id="229202"/>
    <lineage>
        <taxon>Eukaryota</taxon>
        <taxon>Viridiplantae</taxon>
        <taxon>Streptophyta</taxon>
        <taxon>Embryophyta</taxon>
        <taxon>Tracheophyta</taxon>
        <taxon>Spermatophyta</taxon>
        <taxon>Magnoliopsida</taxon>
        <taxon>eudicotyledons</taxon>
        <taxon>Gunneridae</taxon>
        <taxon>Pentapetalae</taxon>
        <taxon>asterids</taxon>
        <taxon>Ericales</taxon>
        <taxon>Ericaceae</taxon>
        <taxon>Vaccinioideae</taxon>
        <taxon>Vaccinieae</taxon>
        <taxon>Vaccinium</taxon>
    </lineage>
</organism>
<evidence type="ECO:0000313" key="1">
    <source>
        <dbReference type="EMBL" id="KAH7850503.1"/>
    </source>
</evidence>
<evidence type="ECO:0000313" key="2">
    <source>
        <dbReference type="Proteomes" id="UP000828048"/>
    </source>
</evidence>
<name>A0ACB7YAA1_9ERIC</name>
<dbReference type="Proteomes" id="UP000828048">
    <property type="component" value="Chromosome 7"/>
</dbReference>
<accession>A0ACB7YAA1</accession>
<sequence>MELQRFAIAAVCAVVAVVTWLGWSVLNWVWLRPKKLERCLRKQGLNGNPYRLLFGDLKDSSNITKQAESSPITLSQDILPRAVPPIHNCVVTYGKNSFMWLGPSPRVNIMDPGLVKEILSKNFEFKKLKFNPLAQFLATGLAFYEDERWTKHRKIITPAFRMEKLKHMLPAFDTSCSELINKWENMVSTQGFCELDVWPFLQTLSSDLISRTAFGSNYEEGRQIFQLQTEQAKHTIQTVASVYIPGWRFMPTKRNNRMKEIEKEVRASLKAMIDKRLKAMKAGEANEDLLGILLDSNLREIQDIGKNSKKVGMMSTDEVIEECKLFYFAGQETTAVLLLWTMVLLSKHPYWQQRAREEVLQVFGNNNPNFEGLNHLKIVTMILNEVLRLYPPAVMLTRTRSLHRNRYVALHIHEAAPRDNPKHSQETRKPAVMAFGFHKSHNRR</sequence>